<feature type="non-terminal residue" evidence="2">
    <location>
        <position position="1"/>
    </location>
</feature>
<reference evidence="2 3" key="1">
    <citation type="journal article" date="2018" name="Front. Plant Sci.">
        <title>Red Clover (Trifolium pratense) and Zigzag Clover (T. medium) - A Picture of Genomic Similarities and Differences.</title>
        <authorList>
            <person name="Dluhosova J."/>
            <person name="Istvanek J."/>
            <person name="Nedelnik J."/>
            <person name="Repkova J."/>
        </authorList>
    </citation>
    <scope>NUCLEOTIDE SEQUENCE [LARGE SCALE GENOMIC DNA]</scope>
    <source>
        <strain evidence="3">cv. 10/8</strain>
        <tissue evidence="2">Leaf</tissue>
    </source>
</reference>
<dbReference type="Proteomes" id="UP000265520">
    <property type="component" value="Unassembled WGS sequence"/>
</dbReference>
<evidence type="ECO:0000313" key="3">
    <source>
        <dbReference type="Proteomes" id="UP000265520"/>
    </source>
</evidence>
<feature type="compositionally biased region" description="Basic residues" evidence="1">
    <location>
        <begin position="13"/>
        <end position="26"/>
    </location>
</feature>
<sequence length="49" mass="5683">IKNKEKRSEVHAKLKHQKKLEKRAKSKARDAAVKRAIELGEEVHLILIL</sequence>
<organism evidence="2 3">
    <name type="scientific">Trifolium medium</name>
    <dbReference type="NCBI Taxonomy" id="97028"/>
    <lineage>
        <taxon>Eukaryota</taxon>
        <taxon>Viridiplantae</taxon>
        <taxon>Streptophyta</taxon>
        <taxon>Embryophyta</taxon>
        <taxon>Tracheophyta</taxon>
        <taxon>Spermatophyta</taxon>
        <taxon>Magnoliopsida</taxon>
        <taxon>eudicotyledons</taxon>
        <taxon>Gunneridae</taxon>
        <taxon>Pentapetalae</taxon>
        <taxon>rosids</taxon>
        <taxon>fabids</taxon>
        <taxon>Fabales</taxon>
        <taxon>Fabaceae</taxon>
        <taxon>Papilionoideae</taxon>
        <taxon>50 kb inversion clade</taxon>
        <taxon>NPAAA clade</taxon>
        <taxon>Hologalegina</taxon>
        <taxon>IRL clade</taxon>
        <taxon>Trifolieae</taxon>
        <taxon>Trifolium</taxon>
    </lineage>
</organism>
<evidence type="ECO:0000313" key="2">
    <source>
        <dbReference type="EMBL" id="MCI87981.1"/>
    </source>
</evidence>
<dbReference type="EMBL" id="LXQA011180500">
    <property type="protein sequence ID" value="MCI87981.1"/>
    <property type="molecule type" value="Genomic_DNA"/>
</dbReference>
<feature type="compositionally biased region" description="Basic and acidic residues" evidence="1">
    <location>
        <begin position="1"/>
        <end position="12"/>
    </location>
</feature>
<feature type="region of interest" description="Disordered" evidence="1">
    <location>
        <begin position="1"/>
        <end position="27"/>
    </location>
</feature>
<keyword evidence="3" id="KW-1185">Reference proteome</keyword>
<accession>A0A392VLX4</accession>
<dbReference type="AlphaFoldDB" id="A0A392VLX4"/>
<proteinExistence type="predicted"/>
<comment type="caution">
    <text evidence="2">The sequence shown here is derived from an EMBL/GenBank/DDBJ whole genome shotgun (WGS) entry which is preliminary data.</text>
</comment>
<name>A0A392VLX4_9FABA</name>
<protein>
    <submittedName>
        <fullName evidence="2">Ribosome production factor 1-like</fullName>
    </submittedName>
</protein>
<evidence type="ECO:0000256" key="1">
    <source>
        <dbReference type="SAM" id="MobiDB-lite"/>
    </source>
</evidence>